<organism evidence="2 3">
    <name type="scientific">Senegalia massiliensis</name>
    <dbReference type="NCBI Taxonomy" id="1720316"/>
    <lineage>
        <taxon>Bacteria</taxon>
        <taxon>Bacillati</taxon>
        <taxon>Bacillota</taxon>
        <taxon>Clostridia</taxon>
        <taxon>Eubacteriales</taxon>
        <taxon>Clostridiaceae</taxon>
        <taxon>Senegalia</taxon>
    </lineage>
</organism>
<accession>A0A845QWR5</accession>
<name>A0A845QWR5_9CLOT</name>
<proteinExistence type="predicted"/>
<sequence length="120" mass="13699">MNTNKNKKMLPYLIIAIASFYILPLLGKNAGYFILVLLVIFPLVSFNLGLIYGTKYGFNVLLPLLLGGVFLPTIFIYYNISAIIYFPTYQTLTLLGNIIGNFIRKKTKKNIKLNMENLKR</sequence>
<dbReference type="AlphaFoldDB" id="A0A845QWR5"/>
<dbReference type="Proteomes" id="UP000467132">
    <property type="component" value="Unassembled WGS sequence"/>
</dbReference>
<keyword evidence="3" id="KW-1185">Reference proteome</keyword>
<comment type="caution">
    <text evidence="2">The sequence shown here is derived from an EMBL/GenBank/DDBJ whole genome shotgun (WGS) entry which is preliminary data.</text>
</comment>
<dbReference type="RefSeq" id="WP_160196700.1">
    <property type="nucleotide sequence ID" value="NZ_QXXA01000005.1"/>
</dbReference>
<feature type="transmembrane region" description="Helical" evidence="1">
    <location>
        <begin position="32"/>
        <end position="53"/>
    </location>
</feature>
<protein>
    <recommendedName>
        <fullName evidence="4">Exosortase</fullName>
    </recommendedName>
</protein>
<feature type="transmembrane region" description="Helical" evidence="1">
    <location>
        <begin position="84"/>
        <end position="103"/>
    </location>
</feature>
<evidence type="ECO:0000313" key="2">
    <source>
        <dbReference type="EMBL" id="NBI06219.1"/>
    </source>
</evidence>
<dbReference type="EMBL" id="QXXA01000005">
    <property type="protein sequence ID" value="NBI06219.1"/>
    <property type="molecule type" value="Genomic_DNA"/>
</dbReference>
<evidence type="ECO:0000313" key="3">
    <source>
        <dbReference type="Proteomes" id="UP000467132"/>
    </source>
</evidence>
<gene>
    <name evidence="2" type="ORF">D3Z33_05005</name>
</gene>
<keyword evidence="1" id="KW-0812">Transmembrane</keyword>
<reference evidence="2 3" key="1">
    <citation type="submission" date="2018-08" db="EMBL/GenBank/DDBJ databases">
        <title>Murine metabolic-syndrome-specific gut microbial biobank.</title>
        <authorList>
            <person name="Liu C."/>
        </authorList>
    </citation>
    <scope>NUCLEOTIDE SEQUENCE [LARGE SCALE GENOMIC DNA]</scope>
    <source>
        <strain evidence="2 3">583</strain>
    </source>
</reference>
<feature type="transmembrane region" description="Helical" evidence="1">
    <location>
        <begin position="9"/>
        <end position="26"/>
    </location>
</feature>
<feature type="transmembrane region" description="Helical" evidence="1">
    <location>
        <begin position="60"/>
        <end position="78"/>
    </location>
</feature>
<keyword evidence="1" id="KW-0472">Membrane</keyword>
<evidence type="ECO:0008006" key="4">
    <source>
        <dbReference type="Google" id="ProtNLM"/>
    </source>
</evidence>
<evidence type="ECO:0000256" key="1">
    <source>
        <dbReference type="SAM" id="Phobius"/>
    </source>
</evidence>
<keyword evidence="1" id="KW-1133">Transmembrane helix</keyword>